<keyword evidence="1" id="KW-0812">Transmembrane</keyword>
<evidence type="ECO:0000313" key="3">
    <source>
        <dbReference type="Proteomes" id="UP000026962"/>
    </source>
</evidence>
<dbReference type="Proteomes" id="UP000026962">
    <property type="component" value="Chromosome 2"/>
</dbReference>
<reference evidence="2" key="2">
    <citation type="submission" date="2018-05" db="EMBL/GenBank/DDBJ databases">
        <title>OpunRS2 (Oryza punctata Reference Sequence Version 2).</title>
        <authorList>
            <person name="Zhang J."/>
            <person name="Kudrna D."/>
            <person name="Lee S."/>
            <person name="Talag J."/>
            <person name="Welchert J."/>
            <person name="Wing R.A."/>
        </authorList>
    </citation>
    <scope>NUCLEOTIDE SEQUENCE [LARGE SCALE GENOMIC DNA]</scope>
</reference>
<protein>
    <submittedName>
        <fullName evidence="2">Uncharacterized protein</fullName>
    </submittedName>
</protein>
<feature type="transmembrane region" description="Helical" evidence="1">
    <location>
        <begin position="51"/>
        <end position="75"/>
    </location>
</feature>
<keyword evidence="1" id="KW-1133">Transmembrane helix</keyword>
<evidence type="ECO:0000313" key="2">
    <source>
        <dbReference type="EnsemblPlants" id="OPUNC02G05640.1"/>
    </source>
</evidence>
<organism evidence="2">
    <name type="scientific">Oryza punctata</name>
    <name type="common">Red rice</name>
    <dbReference type="NCBI Taxonomy" id="4537"/>
    <lineage>
        <taxon>Eukaryota</taxon>
        <taxon>Viridiplantae</taxon>
        <taxon>Streptophyta</taxon>
        <taxon>Embryophyta</taxon>
        <taxon>Tracheophyta</taxon>
        <taxon>Spermatophyta</taxon>
        <taxon>Magnoliopsida</taxon>
        <taxon>Liliopsida</taxon>
        <taxon>Poales</taxon>
        <taxon>Poaceae</taxon>
        <taxon>BOP clade</taxon>
        <taxon>Oryzoideae</taxon>
        <taxon>Oryzeae</taxon>
        <taxon>Oryzinae</taxon>
        <taxon>Oryza</taxon>
    </lineage>
</organism>
<dbReference type="AlphaFoldDB" id="A0A0E0JWH8"/>
<accession>A0A0E0JWH8</accession>
<evidence type="ECO:0000256" key="1">
    <source>
        <dbReference type="SAM" id="Phobius"/>
    </source>
</evidence>
<keyword evidence="3" id="KW-1185">Reference proteome</keyword>
<keyword evidence="1" id="KW-0472">Membrane</keyword>
<dbReference type="EnsemblPlants" id="OPUNC02G05640.1">
    <property type="protein sequence ID" value="OPUNC02G05640.1"/>
    <property type="gene ID" value="OPUNC02G05640"/>
</dbReference>
<name>A0A0E0JWH8_ORYPU</name>
<dbReference type="Gramene" id="OPUNC02G05640.1">
    <property type="protein sequence ID" value="OPUNC02G05640.1"/>
    <property type="gene ID" value="OPUNC02G05640"/>
</dbReference>
<dbReference type="HOGENOM" id="CLU_179593_0_0_1"/>
<sequence>MVRTEEEPLLYIALAELRGGHNLVEATTLELCPRATTLHLHRSAFWGKVCVWILSMMVTTMFAIDVALTVVLIYCRGNNHYDTLRDTIVVSFGIPRL</sequence>
<proteinExistence type="predicted"/>
<reference evidence="2" key="1">
    <citation type="submission" date="2015-04" db="UniProtKB">
        <authorList>
            <consortium name="EnsemblPlants"/>
        </authorList>
    </citation>
    <scope>IDENTIFICATION</scope>
</reference>